<feature type="site" description="Transition state stabilizer" evidence="5">
    <location>
        <position position="213"/>
    </location>
</feature>
<protein>
    <recommendedName>
        <fullName evidence="5">Acetate kinase</fullName>
        <ecNumber evidence="5">2.7.2.1</ecNumber>
    </recommendedName>
    <alternativeName>
        <fullName evidence="5">Acetokinase</fullName>
    </alternativeName>
</protein>
<evidence type="ECO:0000313" key="8">
    <source>
        <dbReference type="Proteomes" id="UP000199515"/>
    </source>
</evidence>
<dbReference type="Pfam" id="PF00871">
    <property type="entry name" value="Acetate_kinase"/>
    <property type="match status" value="1"/>
</dbReference>
<evidence type="ECO:0000256" key="6">
    <source>
        <dbReference type="RuleBase" id="RU003835"/>
    </source>
</evidence>
<dbReference type="EC" id="2.7.2.1" evidence="5"/>
<keyword evidence="5" id="KW-0460">Magnesium</keyword>
<dbReference type="OrthoDB" id="9802453at2"/>
<comment type="cofactor">
    <cofactor evidence="5">
        <name>Mg(2+)</name>
        <dbReference type="ChEBI" id="CHEBI:18420"/>
    </cofactor>
    <cofactor evidence="5">
        <name>Mn(2+)</name>
        <dbReference type="ChEBI" id="CHEBI:29035"/>
    </cofactor>
    <text evidence="5">Mg(2+). Can also accept Mn(2+).</text>
</comment>
<comment type="similarity">
    <text evidence="5 6">Belongs to the acetokinase family.</text>
</comment>
<feature type="site" description="Transition state stabilizer" evidence="5">
    <location>
        <position position="152"/>
    </location>
</feature>
<keyword evidence="8" id="KW-1185">Reference proteome</keyword>
<evidence type="ECO:0000256" key="2">
    <source>
        <dbReference type="ARBA" id="ARBA00022741"/>
    </source>
</evidence>
<dbReference type="GO" id="GO:0006085">
    <property type="term" value="P:acetyl-CoA biosynthetic process"/>
    <property type="evidence" value="ECO:0007669"/>
    <property type="project" value="UniProtKB-UniRule"/>
</dbReference>
<dbReference type="PANTHER" id="PTHR21060:SF15">
    <property type="entry name" value="ACETATE KINASE-RELATED"/>
    <property type="match status" value="1"/>
</dbReference>
<dbReference type="InterPro" id="IPR043129">
    <property type="entry name" value="ATPase_NBD"/>
</dbReference>
<keyword evidence="5" id="KW-0479">Metal-binding</keyword>
<comment type="function">
    <text evidence="5">Catalyzes the formation of acetyl phosphate from acetate and ATP. Can also catalyze the reverse reaction.</text>
</comment>
<dbReference type="PANTHER" id="PTHR21060">
    <property type="entry name" value="ACETATE KINASE"/>
    <property type="match status" value="1"/>
</dbReference>
<name>A0A1H2U639_9PSEU</name>
<keyword evidence="3 5" id="KW-0418">Kinase</keyword>
<comment type="caution">
    <text evidence="5">Lacks conserved residue(s) required for the propagation of feature annotation.</text>
</comment>
<keyword evidence="1 5" id="KW-0808">Transferase</keyword>
<dbReference type="SUPFAM" id="SSF53067">
    <property type="entry name" value="Actin-like ATPase domain"/>
    <property type="match status" value="2"/>
</dbReference>
<dbReference type="GO" id="GO:0006083">
    <property type="term" value="P:acetate metabolic process"/>
    <property type="evidence" value="ECO:0007669"/>
    <property type="project" value="TreeGrafter"/>
</dbReference>
<evidence type="ECO:0000256" key="4">
    <source>
        <dbReference type="ARBA" id="ARBA00022840"/>
    </source>
</evidence>
<dbReference type="NCBIfam" id="TIGR00016">
    <property type="entry name" value="ackA"/>
    <property type="match status" value="1"/>
</dbReference>
<feature type="binding site" evidence="5">
    <location>
        <begin position="255"/>
        <end position="257"/>
    </location>
    <ligand>
        <name>ATP</name>
        <dbReference type="ChEBI" id="CHEBI:30616"/>
    </ligand>
</feature>
<proteinExistence type="inferred from homology"/>
<comment type="pathway">
    <text evidence="5">Metabolic intermediate biosynthesis; acetyl-CoA biosynthesis; acetyl-CoA from acetate: step 1/2.</text>
</comment>
<evidence type="ECO:0000256" key="5">
    <source>
        <dbReference type="HAMAP-Rule" id="MF_00020"/>
    </source>
</evidence>
<dbReference type="STRING" id="589385.SAMN05421504_101780"/>
<evidence type="ECO:0000256" key="3">
    <source>
        <dbReference type="ARBA" id="ARBA00022777"/>
    </source>
</evidence>
<keyword evidence="4 5" id="KW-0067">ATP-binding</keyword>
<dbReference type="InterPro" id="IPR000890">
    <property type="entry name" value="Aliphatic_acid_kin_short-chain"/>
</dbReference>
<dbReference type="GO" id="GO:0000287">
    <property type="term" value="F:magnesium ion binding"/>
    <property type="evidence" value="ECO:0007669"/>
    <property type="project" value="UniProtKB-UniRule"/>
</dbReference>
<sequence length="380" mass="40705">MRETAAKVLTVNAGSSSMRAHVVADGAVVDFFESEKPPDAEETLGGLRTLISRVSTVDAVAHRIVHGGPDITRPTRVDTRVRALLDNAASLAPLHMPQALALLDFVSERLPAVPQVVCPDTAFHRDLPERARAYALPESWRARWGLRRYGFHGISYGWALGRACELLDRPARELNLLIAHLSGGSSACAVSRGRSVDTTMGFTPLEGLMMSKRSGSVDPGLLLWLLREHKLTLEELETGLQRESGLLGLSGTSGDTRDLVRAAHQGDVRASFALATFQHRAAREIAAVAASLPSVDALVFTGDIGWDQPEVTEAIATGLGVLGIRGGLDSRRDADAVISEPGAAVPVLAIRSREELQLASLAEFDLGRAGNTRPWTVARA</sequence>
<dbReference type="PIRSF" id="PIRSF000722">
    <property type="entry name" value="Acetate_prop_kin"/>
    <property type="match status" value="1"/>
</dbReference>
<dbReference type="HAMAP" id="MF_00020">
    <property type="entry name" value="Acetate_kinase"/>
    <property type="match status" value="1"/>
</dbReference>
<evidence type="ECO:0000313" key="7">
    <source>
        <dbReference type="EMBL" id="SDW50974.1"/>
    </source>
</evidence>
<accession>A0A1H2U639</accession>
<comment type="subunit">
    <text evidence="5">Homodimer.</text>
</comment>
<feature type="binding site" evidence="5">
    <location>
        <position position="63"/>
    </location>
    <ligand>
        <name>substrate</name>
    </ligand>
</feature>
<feature type="binding site" evidence="5">
    <location>
        <position position="354"/>
    </location>
    <ligand>
        <name>Mg(2+)</name>
        <dbReference type="ChEBI" id="CHEBI:18420"/>
    </ligand>
</feature>
<dbReference type="UniPathway" id="UPA00340">
    <property type="reaction ID" value="UER00458"/>
</dbReference>
<comment type="subcellular location">
    <subcellularLocation>
        <location evidence="5">Cytoplasm</location>
    </subcellularLocation>
</comment>
<dbReference type="EMBL" id="FNON01000001">
    <property type="protein sequence ID" value="SDW50974.1"/>
    <property type="molecule type" value="Genomic_DNA"/>
</dbReference>
<comment type="catalytic activity">
    <reaction evidence="5">
        <text>acetate + ATP = acetyl phosphate + ADP</text>
        <dbReference type="Rhea" id="RHEA:11352"/>
        <dbReference type="ChEBI" id="CHEBI:22191"/>
        <dbReference type="ChEBI" id="CHEBI:30089"/>
        <dbReference type="ChEBI" id="CHEBI:30616"/>
        <dbReference type="ChEBI" id="CHEBI:456216"/>
        <dbReference type="EC" id="2.7.2.1"/>
    </reaction>
</comment>
<keyword evidence="2 5" id="KW-0547">Nucleotide-binding</keyword>
<gene>
    <name evidence="5" type="primary">ackA</name>
    <name evidence="7" type="ORF">SAMN05421504_101780</name>
</gene>
<dbReference type="GO" id="GO:0005524">
    <property type="term" value="F:ATP binding"/>
    <property type="evidence" value="ECO:0007669"/>
    <property type="project" value="UniProtKB-KW"/>
</dbReference>
<dbReference type="InterPro" id="IPR004372">
    <property type="entry name" value="Ac/propionate_kinase"/>
</dbReference>
<organism evidence="7 8">
    <name type="scientific">Amycolatopsis xylanica</name>
    <dbReference type="NCBI Taxonomy" id="589385"/>
    <lineage>
        <taxon>Bacteria</taxon>
        <taxon>Bacillati</taxon>
        <taxon>Actinomycetota</taxon>
        <taxon>Actinomycetes</taxon>
        <taxon>Pseudonocardiales</taxon>
        <taxon>Pseudonocardiaceae</taxon>
        <taxon>Amycolatopsis</taxon>
    </lineage>
</organism>
<evidence type="ECO:0000256" key="1">
    <source>
        <dbReference type="ARBA" id="ARBA00022679"/>
    </source>
</evidence>
<dbReference type="PRINTS" id="PR00471">
    <property type="entry name" value="ACETATEKNASE"/>
</dbReference>
<feature type="active site" description="Proton donor/acceptor" evidence="5">
    <location>
        <position position="120"/>
    </location>
</feature>
<dbReference type="AlphaFoldDB" id="A0A1H2U639"/>
<dbReference type="RefSeq" id="WP_091286604.1">
    <property type="nucleotide sequence ID" value="NZ_FNON01000001.1"/>
</dbReference>
<dbReference type="Proteomes" id="UP000199515">
    <property type="component" value="Unassembled WGS sequence"/>
</dbReference>
<dbReference type="GO" id="GO:0008776">
    <property type="term" value="F:acetate kinase activity"/>
    <property type="evidence" value="ECO:0007669"/>
    <property type="project" value="UniProtKB-UniRule"/>
</dbReference>
<dbReference type="GO" id="GO:0005737">
    <property type="term" value="C:cytoplasm"/>
    <property type="evidence" value="ECO:0007669"/>
    <property type="project" value="UniProtKB-SubCell"/>
</dbReference>
<keyword evidence="5" id="KW-0963">Cytoplasm</keyword>
<dbReference type="Gene3D" id="3.30.420.40">
    <property type="match status" value="2"/>
</dbReference>
<reference evidence="7 8" key="1">
    <citation type="submission" date="2016-10" db="EMBL/GenBank/DDBJ databases">
        <authorList>
            <person name="de Groot N.N."/>
        </authorList>
    </citation>
    <scope>NUCLEOTIDE SEQUENCE [LARGE SCALE GENOMIC DNA]</scope>
    <source>
        <strain evidence="7 8">CPCC 202699</strain>
    </source>
</reference>